<reference evidence="12" key="1">
    <citation type="submission" date="2021-08" db="EMBL/GenBank/DDBJ databases">
        <title>WGS assembly of Ceratopteris richardii.</title>
        <authorList>
            <person name="Marchant D.B."/>
            <person name="Chen G."/>
            <person name="Jenkins J."/>
            <person name="Shu S."/>
            <person name="Leebens-Mack J."/>
            <person name="Grimwood J."/>
            <person name="Schmutz J."/>
            <person name="Soltis P."/>
            <person name="Soltis D."/>
            <person name="Chen Z.-H."/>
        </authorList>
    </citation>
    <scope>NUCLEOTIDE SEQUENCE</scope>
    <source>
        <strain evidence="12">Whitten #5841</strain>
        <tissue evidence="12">Leaf</tissue>
    </source>
</reference>
<dbReference type="AlphaFoldDB" id="A0A8T2U2U5"/>
<dbReference type="OMA" id="AMTWNAR"/>
<keyword evidence="5" id="KW-0479">Metal-binding</keyword>
<evidence type="ECO:0000256" key="6">
    <source>
        <dbReference type="ARBA" id="ARBA00022801"/>
    </source>
</evidence>
<dbReference type="EMBL" id="CM035414">
    <property type="protein sequence ID" value="KAH7429592.1"/>
    <property type="molecule type" value="Genomic_DNA"/>
</dbReference>
<evidence type="ECO:0000313" key="12">
    <source>
        <dbReference type="EMBL" id="KAH7429592.1"/>
    </source>
</evidence>
<dbReference type="Proteomes" id="UP000825935">
    <property type="component" value="Chromosome 9"/>
</dbReference>
<feature type="domain" description="Calcineurin-like phosphoesterase" evidence="11">
    <location>
        <begin position="51"/>
        <end position="279"/>
    </location>
</feature>
<dbReference type="OrthoDB" id="9984693at2759"/>
<keyword evidence="13" id="KW-1185">Reference proteome</keyword>
<evidence type="ECO:0000256" key="1">
    <source>
        <dbReference type="ARBA" id="ARBA00001936"/>
    </source>
</evidence>
<dbReference type="GO" id="GO:0016787">
    <property type="term" value="F:hydrolase activity"/>
    <property type="evidence" value="ECO:0007669"/>
    <property type="project" value="UniProtKB-KW"/>
</dbReference>
<gene>
    <name evidence="12" type="ORF">KP509_09G057800</name>
</gene>
<accession>A0A8T2U2U5</accession>
<dbReference type="GO" id="GO:0046872">
    <property type="term" value="F:metal ion binding"/>
    <property type="evidence" value="ECO:0007669"/>
    <property type="project" value="UniProtKB-KW"/>
</dbReference>
<keyword evidence="8 10" id="KW-0472">Membrane</keyword>
<keyword evidence="4 10" id="KW-0812">Transmembrane</keyword>
<evidence type="ECO:0000256" key="5">
    <source>
        <dbReference type="ARBA" id="ARBA00022723"/>
    </source>
</evidence>
<keyword evidence="6" id="KW-0378">Hydrolase</keyword>
<dbReference type="GO" id="GO:0006506">
    <property type="term" value="P:GPI anchor biosynthetic process"/>
    <property type="evidence" value="ECO:0007669"/>
    <property type="project" value="InterPro"/>
</dbReference>
<dbReference type="SUPFAM" id="SSF56300">
    <property type="entry name" value="Metallo-dependent phosphatases"/>
    <property type="match status" value="1"/>
</dbReference>
<feature type="transmembrane region" description="Helical" evidence="10">
    <location>
        <begin position="372"/>
        <end position="391"/>
    </location>
</feature>
<evidence type="ECO:0000256" key="2">
    <source>
        <dbReference type="ARBA" id="ARBA00004141"/>
    </source>
</evidence>
<comment type="similarity">
    <text evidence="3">Belongs to the metallophosphoesterase superfamily. MPPE1 family.</text>
</comment>
<proteinExistence type="inferred from homology"/>
<comment type="caution">
    <text evidence="12">The sequence shown here is derived from an EMBL/GenBank/DDBJ whole genome shotgun (WGS) entry which is preliminary data.</text>
</comment>
<evidence type="ECO:0000256" key="4">
    <source>
        <dbReference type="ARBA" id="ARBA00022692"/>
    </source>
</evidence>
<keyword evidence="7 10" id="KW-1133">Transmembrane helix</keyword>
<dbReference type="GO" id="GO:0016020">
    <property type="term" value="C:membrane"/>
    <property type="evidence" value="ECO:0007669"/>
    <property type="project" value="UniProtKB-SubCell"/>
</dbReference>
<name>A0A8T2U2U5_CERRI</name>
<evidence type="ECO:0000256" key="8">
    <source>
        <dbReference type="ARBA" id="ARBA00023136"/>
    </source>
</evidence>
<comment type="subcellular location">
    <subcellularLocation>
        <location evidence="2">Membrane</location>
        <topology evidence="2">Multi-pass membrane protein</topology>
    </subcellularLocation>
</comment>
<dbReference type="Gene3D" id="3.60.21.10">
    <property type="match status" value="1"/>
</dbReference>
<evidence type="ECO:0000256" key="9">
    <source>
        <dbReference type="ARBA" id="ARBA00023211"/>
    </source>
</evidence>
<dbReference type="InterPro" id="IPR029052">
    <property type="entry name" value="Metallo-depent_PP-like"/>
</dbReference>
<sequence>MQKSVFRLSYLLPLLISAFAPWILLYFLANPSCMWPISNDEISKTHDVNLRAMVVGDLHIGGPTTVWFDRMRRDAFMKASFKRAFEKLRPDMLLILGDLSDWGRKSSKEEWNSVILRFKDMMIYFKGSQYHVIPGNHDIGDYYQITDTLLQQFTDSFPSLDEMGNSFFVLRNISFVSLNAMALACDHCSMHNSMKVAVEGYKIALQQAEPDDMYMSIEENQSADRHRHSIQDSSAGPVLLTHLPLYREDESVCGSLDIPICAPWHEVEGGCIHLLELSKKSSGHYKRQNYRKNIDMLSLNTTNYLLSALKPRLVLSAHAHRFCSRLLDTGTREVTVSTFTWRNRDDPSFLLVQFYKDGSYDIQQCFLVRESVVVLLHLFQGILLFVLLVFGGHRCWKLRKSNKLHLKS</sequence>
<evidence type="ECO:0000256" key="7">
    <source>
        <dbReference type="ARBA" id="ARBA00022989"/>
    </source>
</evidence>
<comment type="cofactor">
    <cofactor evidence="1">
        <name>Mn(2+)</name>
        <dbReference type="ChEBI" id="CHEBI:29035"/>
    </cofactor>
</comment>
<feature type="transmembrane region" description="Helical" evidence="10">
    <location>
        <begin position="12"/>
        <end position="29"/>
    </location>
</feature>
<dbReference type="InterPro" id="IPR004843">
    <property type="entry name" value="Calcineurin-like_PHP"/>
</dbReference>
<evidence type="ECO:0000256" key="10">
    <source>
        <dbReference type="SAM" id="Phobius"/>
    </source>
</evidence>
<organism evidence="12 13">
    <name type="scientific">Ceratopteris richardii</name>
    <name type="common">Triangle waterfern</name>
    <dbReference type="NCBI Taxonomy" id="49495"/>
    <lineage>
        <taxon>Eukaryota</taxon>
        <taxon>Viridiplantae</taxon>
        <taxon>Streptophyta</taxon>
        <taxon>Embryophyta</taxon>
        <taxon>Tracheophyta</taxon>
        <taxon>Polypodiopsida</taxon>
        <taxon>Polypodiidae</taxon>
        <taxon>Polypodiales</taxon>
        <taxon>Pteridineae</taxon>
        <taxon>Pteridaceae</taxon>
        <taxon>Parkerioideae</taxon>
        <taxon>Ceratopteris</taxon>
    </lineage>
</organism>
<keyword evidence="9" id="KW-0464">Manganese</keyword>
<dbReference type="PANTHER" id="PTHR13315:SF0">
    <property type="entry name" value="METALLOPHOSPHOESTERASE 1"/>
    <property type="match status" value="1"/>
</dbReference>
<protein>
    <recommendedName>
        <fullName evidence="11">Calcineurin-like phosphoesterase domain-containing protein</fullName>
    </recommendedName>
</protein>
<evidence type="ECO:0000313" key="13">
    <source>
        <dbReference type="Proteomes" id="UP000825935"/>
    </source>
</evidence>
<dbReference type="PANTHER" id="PTHR13315">
    <property type="entry name" value="METALLO PHOSPHOESTERASE RELATED"/>
    <property type="match status" value="1"/>
</dbReference>
<evidence type="ECO:0000256" key="3">
    <source>
        <dbReference type="ARBA" id="ARBA00008895"/>
    </source>
</evidence>
<dbReference type="Pfam" id="PF00149">
    <property type="entry name" value="Metallophos"/>
    <property type="match status" value="1"/>
</dbReference>
<evidence type="ECO:0000259" key="11">
    <source>
        <dbReference type="Pfam" id="PF00149"/>
    </source>
</evidence>
<dbReference type="InterPro" id="IPR033308">
    <property type="entry name" value="PGAP5/Cdc1/Ted1"/>
</dbReference>